<evidence type="ECO:0000313" key="9">
    <source>
        <dbReference type="Proteomes" id="UP000235023"/>
    </source>
</evidence>
<protein>
    <submittedName>
        <fullName evidence="8">MFS transporter</fullName>
    </submittedName>
</protein>
<gene>
    <name evidence="8" type="ORF">BDW42DRAFT_174625</name>
</gene>
<comment type="subcellular location">
    <subcellularLocation>
        <location evidence="1">Membrane</location>
        <topology evidence="1">Multi-pass membrane protein</topology>
    </subcellularLocation>
</comment>
<dbReference type="Pfam" id="PF07690">
    <property type="entry name" value="MFS_1"/>
    <property type="match status" value="1"/>
</dbReference>
<dbReference type="GO" id="GO:0015174">
    <property type="term" value="F:basic amino acid transmembrane transporter activity"/>
    <property type="evidence" value="ECO:0007669"/>
    <property type="project" value="TreeGrafter"/>
</dbReference>
<dbReference type="Proteomes" id="UP000235023">
    <property type="component" value="Unassembled WGS sequence"/>
</dbReference>
<sequence length="531" mass="57649">MDREEHESYLLGDGTSSPSTASDDEHEKPGSRKSNSLAIYVTFLGVFLASIDETIAITTYSAIASQFHLMTESSWLLVAYSFGYCISLPVYGRLSDAYGCKKVLISAYGLFTLGCLACGFSTSLFQLITARVLSGLSGAGMIVLTTIILSDIVPPKELALLRAYENTVFSVGRGLGAPLGGLLVDVINWRWLFLGQVPLVLMCVLFAVQRLPSFEPKSKRPGNHQPRSGFWGFDFAGLFSFAATISSLLFLLRDAGAPAKSSSEWTHIPALGFITSSVGFILIEVFWASNPIIPMDLMLKSLGAYCLIQVTMFIGRFSLNSNIIPYFVRVEDSSDFYGSMVYLISSLGISIGGIIGGNVIKRTHRYKTMTVAVVLGSVILYLGLFVLWRDGCPPWETFINLPIGAVMGVVLSSQFISMTCSSPKPRLAVCIGTYFVSQQLGILLGPAIGLALVQGLFGASLERNLPESANKAALILNILDDVKYARSLSPALQEIVRSSYLFGFQFVPLLSATCSIVILVIILLLREEKIT</sequence>
<dbReference type="PANTHER" id="PTHR23501">
    <property type="entry name" value="MAJOR FACILITATOR SUPERFAMILY"/>
    <property type="match status" value="1"/>
</dbReference>
<dbReference type="Gene3D" id="1.20.1720.10">
    <property type="entry name" value="Multidrug resistance protein D"/>
    <property type="match status" value="1"/>
</dbReference>
<feature type="transmembrane region" description="Helical" evidence="6">
    <location>
        <begin position="270"/>
        <end position="290"/>
    </location>
</feature>
<dbReference type="InterPro" id="IPR020846">
    <property type="entry name" value="MFS_dom"/>
</dbReference>
<feature type="transmembrane region" description="Helical" evidence="6">
    <location>
        <begin position="75"/>
        <end position="92"/>
    </location>
</feature>
<dbReference type="AlphaFoldDB" id="A0A2J5HN25"/>
<dbReference type="Gene3D" id="1.20.1250.20">
    <property type="entry name" value="MFS general substrate transporter like domains"/>
    <property type="match status" value="1"/>
</dbReference>
<evidence type="ECO:0000256" key="2">
    <source>
        <dbReference type="ARBA" id="ARBA00022692"/>
    </source>
</evidence>
<evidence type="ECO:0000256" key="4">
    <source>
        <dbReference type="ARBA" id="ARBA00023136"/>
    </source>
</evidence>
<dbReference type="PROSITE" id="PS50850">
    <property type="entry name" value="MFS"/>
    <property type="match status" value="1"/>
</dbReference>
<feature type="transmembrane region" description="Helical" evidence="6">
    <location>
        <begin position="37"/>
        <end position="63"/>
    </location>
</feature>
<feature type="transmembrane region" description="Helical" evidence="6">
    <location>
        <begin position="229"/>
        <end position="250"/>
    </location>
</feature>
<feature type="transmembrane region" description="Helical" evidence="6">
    <location>
        <begin position="302"/>
        <end position="319"/>
    </location>
</feature>
<evidence type="ECO:0000256" key="1">
    <source>
        <dbReference type="ARBA" id="ARBA00004141"/>
    </source>
</evidence>
<evidence type="ECO:0000256" key="3">
    <source>
        <dbReference type="ARBA" id="ARBA00022989"/>
    </source>
</evidence>
<feature type="domain" description="Major facilitator superfamily (MFS) profile" evidence="7">
    <location>
        <begin position="38"/>
        <end position="529"/>
    </location>
</feature>
<dbReference type="SUPFAM" id="SSF103473">
    <property type="entry name" value="MFS general substrate transporter"/>
    <property type="match status" value="1"/>
</dbReference>
<proteinExistence type="predicted"/>
<feature type="transmembrane region" description="Helical" evidence="6">
    <location>
        <begin position="399"/>
        <end position="419"/>
    </location>
</feature>
<keyword evidence="2 6" id="KW-0812">Transmembrane</keyword>
<evidence type="ECO:0000313" key="8">
    <source>
        <dbReference type="EMBL" id="PLN78578.1"/>
    </source>
</evidence>
<name>A0A2J5HN25_9EURO</name>
<feature type="transmembrane region" description="Helical" evidence="6">
    <location>
        <begin position="369"/>
        <end position="387"/>
    </location>
</feature>
<feature type="transmembrane region" description="Helical" evidence="6">
    <location>
        <begin position="500"/>
        <end position="525"/>
    </location>
</feature>
<keyword evidence="9" id="KW-1185">Reference proteome</keyword>
<reference evidence="9" key="1">
    <citation type="submission" date="2017-12" db="EMBL/GenBank/DDBJ databases">
        <authorList>
            <consortium name="DOE Joint Genome Institute"/>
            <person name="Mondo S.J."/>
            <person name="Kjaerbolling I."/>
            <person name="Vesth T.C."/>
            <person name="Frisvad J.C."/>
            <person name="Nybo J.L."/>
            <person name="Theobald S."/>
            <person name="Kuo A."/>
            <person name="Bowyer P."/>
            <person name="Matsuda Y."/>
            <person name="Lyhne E.K."/>
            <person name="Kogle M.E."/>
            <person name="Clum A."/>
            <person name="Lipzen A."/>
            <person name="Salamov A."/>
            <person name="Ngan C.Y."/>
            <person name="Daum C."/>
            <person name="Chiniquy J."/>
            <person name="Barry K."/>
            <person name="LaButti K."/>
            <person name="Haridas S."/>
            <person name="Simmons B.A."/>
            <person name="Magnuson J.K."/>
            <person name="Mortensen U.H."/>
            <person name="Larsen T.O."/>
            <person name="Grigoriev I.V."/>
            <person name="Baker S.E."/>
            <person name="Andersen M.R."/>
            <person name="Nordberg H.P."/>
            <person name="Cantor M.N."/>
            <person name="Hua S.X."/>
        </authorList>
    </citation>
    <scope>NUCLEOTIDE SEQUENCE [LARGE SCALE GENOMIC DNA]</scope>
    <source>
        <strain evidence="9">IBT 19404</strain>
    </source>
</reference>
<dbReference type="OrthoDB" id="6770063at2759"/>
<dbReference type="EMBL" id="KZ559574">
    <property type="protein sequence ID" value="PLN78578.1"/>
    <property type="molecule type" value="Genomic_DNA"/>
</dbReference>
<feature type="transmembrane region" description="Helical" evidence="6">
    <location>
        <begin position="132"/>
        <end position="153"/>
    </location>
</feature>
<feature type="transmembrane region" description="Helical" evidence="6">
    <location>
        <begin position="339"/>
        <end position="357"/>
    </location>
</feature>
<accession>A0A2J5HN25</accession>
<evidence type="ECO:0000256" key="6">
    <source>
        <dbReference type="SAM" id="Phobius"/>
    </source>
</evidence>
<dbReference type="InterPro" id="IPR011701">
    <property type="entry name" value="MFS"/>
</dbReference>
<feature type="transmembrane region" description="Helical" evidence="6">
    <location>
        <begin position="189"/>
        <end position="208"/>
    </location>
</feature>
<dbReference type="GO" id="GO:0000329">
    <property type="term" value="C:fungal-type vacuole membrane"/>
    <property type="evidence" value="ECO:0007669"/>
    <property type="project" value="TreeGrafter"/>
</dbReference>
<dbReference type="InterPro" id="IPR036259">
    <property type="entry name" value="MFS_trans_sf"/>
</dbReference>
<keyword evidence="3 6" id="KW-1133">Transmembrane helix</keyword>
<feature type="region of interest" description="Disordered" evidence="5">
    <location>
        <begin position="1"/>
        <end position="32"/>
    </location>
</feature>
<evidence type="ECO:0000259" key="7">
    <source>
        <dbReference type="PROSITE" id="PS50850"/>
    </source>
</evidence>
<feature type="transmembrane region" description="Helical" evidence="6">
    <location>
        <begin position="104"/>
        <end position="125"/>
    </location>
</feature>
<organism evidence="8 9">
    <name type="scientific">Aspergillus taichungensis</name>
    <dbReference type="NCBI Taxonomy" id="482145"/>
    <lineage>
        <taxon>Eukaryota</taxon>
        <taxon>Fungi</taxon>
        <taxon>Dikarya</taxon>
        <taxon>Ascomycota</taxon>
        <taxon>Pezizomycotina</taxon>
        <taxon>Eurotiomycetes</taxon>
        <taxon>Eurotiomycetidae</taxon>
        <taxon>Eurotiales</taxon>
        <taxon>Aspergillaceae</taxon>
        <taxon>Aspergillus</taxon>
        <taxon>Aspergillus subgen. Circumdati</taxon>
    </lineage>
</organism>
<evidence type="ECO:0000256" key="5">
    <source>
        <dbReference type="SAM" id="MobiDB-lite"/>
    </source>
</evidence>
<dbReference type="PANTHER" id="PTHR23501:SF33">
    <property type="entry name" value="MAJOR FACILITATOR SUPERFAMILY (MFS) PROFILE DOMAIN-CONTAINING PROTEIN"/>
    <property type="match status" value="1"/>
</dbReference>
<keyword evidence="4 6" id="KW-0472">Membrane</keyword>